<reference evidence="1 2" key="1">
    <citation type="journal article" date="2024" name="G3 (Bethesda)">
        <title>Genome assembly of Hibiscus sabdariffa L. provides insights into metabolisms of medicinal natural products.</title>
        <authorList>
            <person name="Kim T."/>
        </authorList>
    </citation>
    <scope>NUCLEOTIDE SEQUENCE [LARGE SCALE GENOMIC DNA]</scope>
    <source>
        <strain evidence="1">TK-2024</strain>
        <tissue evidence="1">Old leaves</tissue>
    </source>
</reference>
<name>A0ABR2FZ70_9ROSI</name>
<organism evidence="1 2">
    <name type="scientific">Hibiscus sabdariffa</name>
    <name type="common">roselle</name>
    <dbReference type="NCBI Taxonomy" id="183260"/>
    <lineage>
        <taxon>Eukaryota</taxon>
        <taxon>Viridiplantae</taxon>
        <taxon>Streptophyta</taxon>
        <taxon>Embryophyta</taxon>
        <taxon>Tracheophyta</taxon>
        <taxon>Spermatophyta</taxon>
        <taxon>Magnoliopsida</taxon>
        <taxon>eudicotyledons</taxon>
        <taxon>Gunneridae</taxon>
        <taxon>Pentapetalae</taxon>
        <taxon>rosids</taxon>
        <taxon>malvids</taxon>
        <taxon>Malvales</taxon>
        <taxon>Malvaceae</taxon>
        <taxon>Malvoideae</taxon>
        <taxon>Hibiscus</taxon>
    </lineage>
</organism>
<keyword evidence="2" id="KW-1185">Reference proteome</keyword>
<protein>
    <submittedName>
        <fullName evidence="1">Uncharacterized protein</fullName>
    </submittedName>
</protein>
<dbReference type="Proteomes" id="UP001472677">
    <property type="component" value="Unassembled WGS sequence"/>
</dbReference>
<evidence type="ECO:0000313" key="1">
    <source>
        <dbReference type="EMBL" id="KAK8589502.1"/>
    </source>
</evidence>
<accession>A0ABR2FZ70</accession>
<proteinExistence type="predicted"/>
<gene>
    <name evidence="1" type="ORF">V6N12_023897</name>
</gene>
<dbReference type="EMBL" id="JBBPBM010000004">
    <property type="protein sequence ID" value="KAK8589502.1"/>
    <property type="molecule type" value="Genomic_DNA"/>
</dbReference>
<evidence type="ECO:0000313" key="2">
    <source>
        <dbReference type="Proteomes" id="UP001472677"/>
    </source>
</evidence>
<sequence>MSADELRHLYVETSRTLGESVTNEVETSLTLVETSTNGWSFLNTLVEMNANEWRHLFACLEVNPKTCGCISTLGNVLFARVEASHANEWGHLNALGESIIT</sequence>
<comment type="caution">
    <text evidence="1">The sequence shown here is derived from an EMBL/GenBank/DDBJ whole genome shotgun (WGS) entry which is preliminary data.</text>
</comment>